<keyword evidence="6 7" id="KW-0067">ATP-binding</keyword>
<evidence type="ECO:0000256" key="3">
    <source>
        <dbReference type="ARBA" id="ARBA00022679"/>
    </source>
</evidence>
<dbReference type="AlphaFoldDB" id="A0A1F7S0J0"/>
<comment type="caution">
    <text evidence="10">The sequence shown here is derived from an EMBL/GenBank/DDBJ whole genome shotgun (WGS) entry which is preliminary data.</text>
</comment>
<evidence type="ECO:0000313" key="11">
    <source>
        <dbReference type="Proteomes" id="UP000179266"/>
    </source>
</evidence>
<keyword evidence="8" id="KW-1133">Transmembrane helix</keyword>
<evidence type="ECO:0000313" key="10">
    <source>
        <dbReference type="EMBL" id="OGL47345.1"/>
    </source>
</evidence>
<keyword evidence="4 7" id="KW-0547">Nucleotide-binding</keyword>
<dbReference type="Gene3D" id="1.10.510.10">
    <property type="entry name" value="Transferase(Phosphotransferase) domain 1"/>
    <property type="match status" value="1"/>
</dbReference>
<dbReference type="EMBL" id="MGDD01000082">
    <property type="protein sequence ID" value="OGL47345.1"/>
    <property type="molecule type" value="Genomic_DNA"/>
</dbReference>
<dbReference type="Proteomes" id="UP000179266">
    <property type="component" value="Unassembled WGS sequence"/>
</dbReference>
<protein>
    <recommendedName>
        <fullName evidence="1">non-specific serine/threonine protein kinase</fullName>
        <ecNumber evidence="1">2.7.11.1</ecNumber>
    </recommendedName>
</protein>
<dbReference type="InterPro" id="IPR000719">
    <property type="entry name" value="Prot_kinase_dom"/>
</dbReference>
<feature type="transmembrane region" description="Helical" evidence="8">
    <location>
        <begin position="385"/>
        <end position="409"/>
    </location>
</feature>
<dbReference type="PANTHER" id="PTHR43289">
    <property type="entry name" value="MITOGEN-ACTIVATED PROTEIN KINASE KINASE KINASE 20-RELATED"/>
    <property type="match status" value="1"/>
</dbReference>
<dbReference type="InterPro" id="IPR017441">
    <property type="entry name" value="Protein_kinase_ATP_BS"/>
</dbReference>
<evidence type="ECO:0000259" key="9">
    <source>
        <dbReference type="PROSITE" id="PS50011"/>
    </source>
</evidence>
<keyword evidence="3" id="KW-0808">Transferase</keyword>
<evidence type="ECO:0000256" key="5">
    <source>
        <dbReference type="ARBA" id="ARBA00022777"/>
    </source>
</evidence>
<keyword evidence="2" id="KW-0723">Serine/threonine-protein kinase</keyword>
<organism evidence="10 11">
    <name type="scientific">Candidatus Schekmanbacteria bacterium RBG_13_48_7</name>
    <dbReference type="NCBI Taxonomy" id="1817878"/>
    <lineage>
        <taxon>Bacteria</taxon>
        <taxon>Candidatus Schekmaniibacteriota</taxon>
    </lineage>
</organism>
<dbReference type="SMART" id="SM00220">
    <property type="entry name" value="S_TKc"/>
    <property type="match status" value="1"/>
</dbReference>
<dbReference type="GO" id="GO:0004674">
    <property type="term" value="F:protein serine/threonine kinase activity"/>
    <property type="evidence" value="ECO:0007669"/>
    <property type="project" value="UniProtKB-KW"/>
</dbReference>
<name>A0A1F7S0J0_9BACT</name>
<dbReference type="Gene3D" id="3.30.200.20">
    <property type="entry name" value="Phosphorylase Kinase, domain 1"/>
    <property type="match status" value="1"/>
</dbReference>
<dbReference type="EC" id="2.7.11.1" evidence="1"/>
<gene>
    <name evidence="10" type="ORF">A2161_07235</name>
</gene>
<keyword evidence="8" id="KW-0472">Membrane</keyword>
<dbReference type="SUPFAM" id="SSF69318">
    <property type="entry name" value="Integrin alpha N-terminal domain"/>
    <property type="match status" value="1"/>
</dbReference>
<dbReference type="GO" id="GO:0005524">
    <property type="term" value="F:ATP binding"/>
    <property type="evidence" value="ECO:0007669"/>
    <property type="project" value="UniProtKB-UniRule"/>
</dbReference>
<dbReference type="PANTHER" id="PTHR43289:SF6">
    <property type="entry name" value="SERINE_THREONINE-PROTEIN KINASE NEKL-3"/>
    <property type="match status" value="1"/>
</dbReference>
<dbReference type="Pfam" id="PF00069">
    <property type="entry name" value="Pkinase"/>
    <property type="match status" value="1"/>
</dbReference>
<evidence type="ECO:0000256" key="7">
    <source>
        <dbReference type="PROSITE-ProRule" id="PRU10141"/>
    </source>
</evidence>
<dbReference type="CDD" id="cd14014">
    <property type="entry name" value="STKc_PknB_like"/>
    <property type="match status" value="1"/>
</dbReference>
<accession>A0A1F7S0J0</accession>
<dbReference type="SUPFAM" id="SSF56112">
    <property type="entry name" value="Protein kinase-like (PK-like)"/>
    <property type="match status" value="1"/>
</dbReference>
<keyword evidence="8" id="KW-0812">Transmembrane</keyword>
<proteinExistence type="predicted"/>
<sequence>MRYTRIKAFTIFIKKVGNYFRSGTVAETNDIDSLDAHVVNGSGTKSYTVKSGEPDTSFMDPGKLSETLSRLQNQDLDAEKEDFRFVPLNVPAKVGRYEITRVIGEGGMGLVYEADDPVLHRKVALKVINSRYESAKSRTRFYQEARAAARLKHPNIISVFDLDAEENQPFIAMELLEGKDLKSILKQKTTLPVNDCIQILITVLEALAHAHENGVIHRDIKPANIFICNDSTVKIMDFGLAKIMSESARLTRTGKMIGTLAYMSPEQVQGKTIDHRCDIFSAGVILYELLAQKHPFEAEFTDETILNILFKPPPEMKNLHSEISSDMKKIIGKALEKNPSDRYQTAAEMSSDLKKILIGEPVTGHRKSFLSRYRSRSLLSGKSHFLLYSLGFAFVIATVFLLIFFSPYFKKDEVKIPSGVNVLDRGFAVKDQFGDKFFTYQFDMNLDLVQYKKQNFINRYLFFDINNDGIKDFIFSTDFGEISYPNVNEIIYFLNNGKKLRESVRVTAGREVKRADQIFDNTFRISTMLSIQTRTGEPRILAVLRDIPYYPALIWLIDPDGKILNEYLHHGHLESAQKWDVNSDGYDEVIAGGTSNDFNCPFVIIVDPDYFGGASPTGPGRESWNDGMITSGRPMYVIKLLNVEEESHEYIRCSAIVENIINGSIKVVVVGNELTLDYFFYPEFRKIEVNFSEYSREIYPRFRASNPDLPEISAREEYYRDSILFWNGTDWIKNPVQVSDEQAL</sequence>
<evidence type="ECO:0000256" key="8">
    <source>
        <dbReference type="SAM" id="Phobius"/>
    </source>
</evidence>
<dbReference type="PROSITE" id="PS00108">
    <property type="entry name" value="PROTEIN_KINASE_ST"/>
    <property type="match status" value="1"/>
</dbReference>
<evidence type="ECO:0000256" key="4">
    <source>
        <dbReference type="ARBA" id="ARBA00022741"/>
    </source>
</evidence>
<dbReference type="PROSITE" id="PS00107">
    <property type="entry name" value="PROTEIN_KINASE_ATP"/>
    <property type="match status" value="1"/>
</dbReference>
<feature type="binding site" evidence="7">
    <location>
        <position position="126"/>
    </location>
    <ligand>
        <name>ATP</name>
        <dbReference type="ChEBI" id="CHEBI:30616"/>
    </ligand>
</feature>
<dbReference type="InterPro" id="IPR028994">
    <property type="entry name" value="Integrin_alpha_N"/>
</dbReference>
<feature type="domain" description="Protein kinase" evidence="9">
    <location>
        <begin position="97"/>
        <end position="357"/>
    </location>
</feature>
<evidence type="ECO:0000256" key="6">
    <source>
        <dbReference type="ARBA" id="ARBA00022840"/>
    </source>
</evidence>
<dbReference type="InterPro" id="IPR011009">
    <property type="entry name" value="Kinase-like_dom_sf"/>
</dbReference>
<dbReference type="InterPro" id="IPR008271">
    <property type="entry name" value="Ser/Thr_kinase_AS"/>
</dbReference>
<reference evidence="10 11" key="1">
    <citation type="journal article" date="2016" name="Nat. Commun.">
        <title>Thousands of microbial genomes shed light on interconnected biogeochemical processes in an aquifer system.</title>
        <authorList>
            <person name="Anantharaman K."/>
            <person name="Brown C.T."/>
            <person name="Hug L.A."/>
            <person name="Sharon I."/>
            <person name="Castelle C.J."/>
            <person name="Probst A.J."/>
            <person name="Thomas B.C."/>
            <person name="Singh A."/>
            <person name="Wilkins M.J."/>
            <person name="Karaoz U."/>
            <person name="Brodie E.L."/>
            <person name="Williams K.H."/>
            <person name="Hubbard S.S."/>
            <person name="Banfield J.F."/>
        </authorList>
    </citation>
    <scope>NUCLEOTIDE SEQUENCE [LARGE SCALE GENOMIC DNA]</scope>
</reference>
<dbReference type="FunFam" id="1.10.510.10:FF:000021">
    <property type="entry name" value="Serine/threonine protein kinase"/>
    <property type="match status" value="1"/>
</dbReference>
<keyword evidence="5" id="KW-0418">Kinase</keyword>
<evidence type="ECO:0000256" key="1">
    <source>
        <dbReference type="ARBA" id="ARBA00012513"/>
    </source>
</evidence>
<evidence type="ECO:0000256" key="2">
    <source>
        <dbReference type="ARBA" id="ARBA00022527"/>
    </source>
</evidence>
<dbReference type="PROSITE" id="PS50011">
    <property type="entry name" value="PROTEIN_KINASE_DOM"/>
    <property type="match status" value="1"/>
</dbReference>